<evidence type="ECO:0000313" key="2">
    <source>
        <dbReference type="EMBL" id="ODN73012.1"/>
    </source>
</evidence>
<evidence type="ECO:0000256" key="1">
    <source>
        <dbReference type="SAM" id="MobiDB-lite"/>
    </source>
</evidence>
<proteinExistence type="predicted"/>
<organism evidence="2 3">
    <name type="scientific">Cryptococcus amylolentus CBS 6039</name>
    <dbReference type="NCBI Taxonomy" id="1295533"/>
    <lineage>
        <taxon>Eukaryota</taxon>
        <taxon>Fungi</taxon>
        <taxon>Dikarya</taxon>
        <taxon>Basidiomycota</taxon>
        <taxon>Agaricomycotina</taxon>
        <taxon>Tremellomycetes</taxon>
        <taxon>Tremellales</taxon>
        <taxon>Cryptococcaceae</taxon>
        <taxon>Cryptococcus</taxon>
    </lineage>
</organism>
<keyword evidence="3" id="KW-1185">Reference proteome</keyword>
<reference evidence="2 3" key="1">
    <citation type="submission" date="2016-06" db="EMBL/GenBank/DDBJ databases">
        <title>Evolution of pathogenesis and genome organization in the Tremellales.</title>
        <authorList>
            <person name="Cuomo C."/>
            <person name="Litvintseva A."/>
            <person name="Heitman J."/>
            <person name="Chen Y."/>
            <person name="Sun S."/>
            <person name="Springer D."/>
            <person name="Dromer F."/>
            <person name="Young S."/>
            <person name="Zeng Q."/>
            <person name="Chapman S."/>
            <person name="Gujja S."/>
            <person name="Saif S."/>
            <person name="Birren B."/>
        </authorList>
    </citation>
    <scope>NUCLEOTIDE SEQUENCE [LARGE SCALE GENOMIC DNA]</scope>
    <source>
        <strain evidence="2 3">CBS 6039</strain>
    </source>
</reference>
<feature type="region of interest" description="Disordered" evidence="1">
    <location>
        <begin position="1"/>
        <end position="26"/>
    </location>
</feature>
<name>A0A1E3H9H8_9TREE</name>
<dbReference type="AlphaFoldDB" id="A0A1E3H9H8"/>
<dbReference type="EMBL" id="AWGJ01000014">
    <property type="protein sequence ID" value="ODN73012.1"/>
    <property type="molecule type" value="Genomic_DNA"/>
</dbReference>
<feature type="compositionally biased region" description="Basic and acidic residues" evidence="1">
    <location>
        <begin position="46"/>
        <end position="58"/>
    </location>
</feature>
<evidence type="ECO:0000313" key="3">
    <source>
        <dbReference type="Proteomes" id="UP000094065"/>
    </source>
</evidence>
<comment type="caution">
    <text evidence="2">The sequence shown here is derived from an EMBL/GenBank/DDBJ whole genome shotgun (WGS) entry which is preliminary data.</text>
</comment>
<dbReference type="RefSeq" id="XP_018988953.1">
    <property type="nucleotide sequence ID" value="XM_019143289.1"/>
</dbReference>
<dbReference type="OrthoDB" id="10482278at2759"/>
<sequence>MAEEEVQAAPSSREGLEERLSSDSIPGLFHEFEIRDQYLDITDFQIHPEEGSQPHPEDAGMSSPEQQEHDDSQYRPGPWSLQPRIPPIDMSEGERQLCRREKDRICRREKDKHRLYNHPRRMKVQLESPIPSYAKLNEDVLPEVHEVQPMG</sequence>
<feature type="region of interest" description="Disordered" evidence="1">
    <location>
        <begin position="40"/>
        <end position="96"/>
    </location>
</feature>
<protein>
    <submittedName>
        <fullName evidence="2">Uncharacterized protein</fullName>
    </submittedName>
</protein>
<dbReference type="Proteomes" id="UP000094065">
    <property type="component" value="Unassembled WGS sequence"/>
</dbReference>
<gene>
    <name evidence="2" type="ORF">L202_08410</name>
</gene>
<accession>A0A1E3H9H8</accession>
<dbReference type="GeneID" id="30159719"/>